<dbReference type="OrthoDB" id="20229at2759"/>
<protein>
    <recommendedName>
        <fullName evidence="7">Thioredoxin domain-containing protein</fullName>
    </recommendedName>
</protein>
<dbReference type="GO" id="GO:0015036">
    <property type="term" value="F:disulfide oxidoreductase activity"/>
    <property type="evidence" value="ECO:0007669"/>
    <property type="project" value="TreeGrafter"/>
</dbReference>
<dbReference type="InterPro" id="IPR013766">
    <property type="entry name" value="Thioredoxin_domain"/>
</dbReference>
<dbReference type="InterPro" id="IPR039101">
    <property type="entry name" value="TMX2"/>
</dbReference>
<evidence type="ECO:0000259" key="7">
    <source>
        <dbReference type="Pfam" id="PF00085"/>
    </source>
</evidence>
<evidence type="ECO:0000256" key="6">
    <source>
        <dbReference type="SAM" id="Phobius"/>
    </source>
</evidence>
<evidence type="ECO:0000256" key="5">
    <source>
        <dbReference type="ARBA" id="ARBA00023136"/>
    </source>
</evidence>
<dbReference type="Proteomes" id="UP000410492">
    <property type="component" value="Unassembled WGS sequence"/>
</dbReference>
<dbReference type="GO" id="GO:0016020">
    <property type="term" value="C:membrane"/>
    <property type="evidence" value="ECO:0007669"/>
    <property type="project" value="UniProtKB-SubCell"/>
</dbReference>
<accession>A0A653BNZ5</accession>
<evidence type="ECO:0000313" key="8">
    <source>
        <dbReference type="EMBL" id="VEN37307.1"/>
    </source>
</evidence>
<keyword evidence="5 6" id="KW-0472">Membrane</keyword>
<keyword evidence="4 6" id="KW-1133">Transmembrane helix</keyword>
<feature type="domain" description="Thioredoxin" evidence="7">
    <location>
        <begin position="137"/>
        <end position="227"/>
    </location>
</feature>
<dbReference type="SUPFAM" id="SSF52833">
    <property type="entry name" value="Thioredoxin-like"/>
    <property type="match status" value="1"/>
</dbReference>
<keyword evidence="9" id="KW-1185">Reference proteome</keyword>
<dbReference type="PANTHER" id="PTHR15853:SF0">
    <property type="entry name" value="THIOREDOXIN-RELATED TRANSMEMBRANE PROTEIN 2"/>
    <property type="match status" value="1"/>
</dbReference>
<dbReference type="InterPro" id="IPR036249">
    <property type="entry name" value="Thioredoxin-like_sf"/>
</dbReference>
<evidence type="ECO:0000313" key="9">
    <source>
        <dbReference type="Proteomes" id="UP000410492"/>
    </source>
</evidence>
<dbReference type="CDD" id="cd02962">
    <property type="entry name" value="TMX2"/>
    <property type="match status" value="1"/>
</dbReference>
<dbReference type="AlphaFoldDB" id="A0A653BNZ5"/>
<organism evidence="8 9">
    <name type="scientific">Callosobruchus maculatus</name>
    <name type="common">Southern cowpea weevil</name>
    <name type="synonym">Pulse bruchid</name>
    <dbReference type="NCBI Taxonomy" id="64391"/>
    <lineage>
        <taxon>Eukaryota</taxon>
        <taxon>Metazoa</taxon>
        <taxon>Ecdysozoa</taxon>
        <taxon>Arthropoda</taxon>
        <taxon>Hexapoda</taxon>
        <taxon>Insecta</taxon>
        <taxon>Pterygota</taxon>
        <taxon>Neoptera</taxon>
        <taxon>Endopterygota</taxon>
        <taxon>Coleoptera</taxon>
        <taxon>Polyphaga</taxon>
        <taxon>Cucujiformia</taxon>
        <taxon>Chrysomeloidea</taxon>
        <taxon>Chrysomelidae</taxon>
        <taxon>Bruchinae</taxon>
        <taxon>Bruchini</taxon>
        <taxon>Callosobruchus</taxon>
    </lineage>
</organism>
<name>A0A653BNZ5_CALMS</name>
<keyword evidence="3" id="KW-0732">Signal</keyword>
<feature type="transmembrane region" description="Helical" evidence="6">
    <location>
        <begin position="74"/>
        <end position="95"/>
    </location>
</feature>
<evidence type="ECO:0000256" key="1">
    <source>
        <dbReference type="ARBA" id="ARBA00004479"/>
    </source>
</evidence>
<comment type="subcellular location">
    <subcellularLocation>
        <location evidence="1">Membrane</location>
        <topology evidence="1">Single-pass type I membrane protein</topology>
    </subcellularLocation>
</comment>
<dbReference type="PANTHER" id="PTHR15853">
    <property type="entry name" value="THIOREDOXIN-RELATED"/>
    <property type="match status" value="1"/>
</dbReference>
<dbReference type="Gene3D" id="3.40.30.10">
    <property type="entry name" value="Glutaredoxin"/>
    <property type="match status" value="1"/>
</dbReference>
<gene>
    <name evidence="8" type="ORF">CALMAC_LOCUS2598</name>
</gene>
<feature type="transmembrane region" description="Helical" evidence="6">
    <location>
        <begin position="101"/>
        <end position="119"/>
    </location>
</feature>
<evidence type="ECO:0000256" key="2">
    <source>
        <dbReference type="ARBA" id="ARBA00022692"/>
    </source>
</evidence>
<proteinExistence type="predicted"/>
<dbReference type="Pfam" id="PF00085">
    <property type="entry name" value="Thioredoxin"/>
    <property type="match status" value="1"/>
</dbReference>
<evidence type="ECO:0000256" key="3">
    <source>
        <dbReference type="ARBA" id="ARBA00022729"/>
    </source>
</evidence>
<dbReference type="InterPro" id="IPR037463">
    <property type="entry name" value="TMX2_thioredoxin_dom"/>
</dbReference>
<sequence length="265" mass="30243">MSLKHDFIRLCSPYYLYNILLSVSYISLKRIPGVCNYLFSTDNCELDGRETEILFFLVIVVAIRTRKAGSMSMLSYLSSSFVYTKVANLILWISADYRMGIIYGIVFILGALLFPEPTYAGPDRVTYFRGVQGLDEELVRDTRVTWLVAFYTIWSPSCSTFAPIYAKLSNDYGLDTLKFGKVDIGRYPESGQKYNVSDSSMSKQLPTVVLFQGGKEVMRRPTLDSKGNVVKFIFSEENIKTVFGLNMLYEQCRSMPKLKNKPHKE</sequence>
<keyword evidence="2 6" id="KW-0812">Transmembrane</keyword>
<dbReference type="EMBL" id="CAACVG010003225">
    <property type="protein sequence ID" value="VEN37307.1"/>
    <property type="molecule type" value="Genomic_DNA"/>
</dbReference>
<evidence type="ECO:0000256" key="4">
    <source>
        <dbReference type="ARBA" id="ARBA00022989"/>
    </source>
</evidence>
<reference evidence="8 9" key="1">
    <citation type="submission" date="2019-01" db="EMBL/GenBank/DDBJ databases">
        <authorList>
            <person name="Sayadi A."/>
        </authorList>
    </citation>
    <scope>NUCLEOTIDE SEQUENCE [LARGE SCALE GENOMIC DNA]</scope>
</reference>